<keyword evidence="3" id="KW-1185">Reference proteome</keyword>
<keyword evidence="2" id="KW-0614">Plasmid</keyword>
<geneLocation type="plasmid" evidence="2">
    <name>unnamed</name>
</geneLocation>
<keyword evidence="1" id="KW-0472">Membrane</keyword>
<dbReference type="RefSeq" id="WP_245136013.1">
    <property type="nucleotide sequence ID" value="NZ_CP128477.1"/>
</dbReference>
<keyword evidence="1" id="KW-1133">Transmembrane helix</keyword>
<comment type="caution">
    <text evidence="2">The sequence shown here is derived from an EMBL/GenBank/DDBJ whole genome shotgun (WGS) entry which is preliminary data.</text>
</comment>
<evidence type="ECO:0000256" key="1">
    <source>
        <dbReference type="SAM" id="Phobius"/>
    </source>
</evidence>
<proteinExistence type="predicted"/>
<dbReference type="EMBL" id="JALAYX010000002">
    <property type="protein sequence ID" value="MCJ8238167.1"/>
    <property type="molecule type" value="Genomic_DNA"/>
</dbReference>
<organism evidence="2 3">
    <name type="scientific">Peteryoungia algae</name>
    <dbReference type="NCBI Taxonomy" id="2919917"/>
    <lineage>
        <taxon>Bacteria</taxon>
        <taxon>Pseudomonadati</taxon>
        <taxon>Pseudomonadota</taxon>
        <taxon>Alphaproteobacteria</taxon>
        <taxon>Hyphomicrobiales</taxon>
        <taxon>Rhizobiaceae</taxon>
        <taxon>Peteryoungia</taxon>
    </lineage>
</organism>
<feature type="transmembrane region" description="Helical" evidence="1">
    <location>
        <begin position="7"/>
        <end position="34"/>
    </location>
</feature>
<accession>A0ABT0CYC6</accession>
<feature type="transmembrane region" description="Helical" evidence="1">
    <location>
        <begin position="40"/>
        <end position="61"/>
    </location>
</feature>
<reference evidence="2 3" key="1">
    <citation type="submission" date="2022-03" db="EMBL/GenBank/DDBJ databases">
        <title>Rhizobium SSM4.3 sp. nov., isolated from Sediment (Gouqi Island).</title>
        <authorList>
            <person name="Chen G."/>
        </authorList>
    </citation>
    <scope>NUCLEOTIDE SEQUENCE [LARGE SCALE GENOMIC DNA]</scope>
    <source>
        <strain evidence="2 3">SSM4.3</strain>
        <plasmid evidence="2">unnamed</plasmid>
    </source>
</reference>
<dbReference type="Proteomes" id="UP001522662">
    <property type="component" value="Unassembled WGS sequence"/>
</dbReference>
<sequence length="82" mass="8901">MFTTDTWLRIVCSMMINAVIFGAGAVLVLSVPALAAHAKILLPFVVIAAFAAAPFFALAVAPRMRLRNWGRRDWKRGDAISG</sequence>
<evidence type="ECO:0000313" key="3">
    <source>
        <dbReference type="Proteomes" id="UP001522662"/>
    </source>
</evidence>
<name>A0ABT0CYC6_9HYPH</name>
<protein>
    <submittedName>
        <fullName evidence="2">Uncharacterized protein</fullName>
    </submittedName>
</protein>
<keyword evidence="1" id="KW-0812">Transmembrane</keyword>
<evidence type="ECO:0000313" key="2">
    <source>
        <dbReference type="EMBL" id="MCJ8238167.1"/>
    </source>
</evidence>
<gene>
    <name evidence="2" type="ORF">MKJ03_07490</name>
</gene>